<sequence length="98" mass="11447">MILLFSINVLQNRLLTPFPHSSTVQPPFLLLLNQQAVLNSNVHLSATNSSIYKSRSQRIAAHLHNRNRYRQFPDHRCHRRNFWPALWAACCYSDKSAF</sequence>
<organism evidence="1 2">
    <name type="scientific">Araneus ventricosus</name>
    <name type="common">Orbweaver spider</name>
    <name type="synonym">Epeira ventricosa</name>
    <dbReference type="NCBI Taxonomy" id="182803"/>
    <lineage>
        <taxon>Eukaryota</taxon>
        <taxon>Metazoa</taxon>
        <taxon>Ecdysozoa</taxon>
        <taxon>Arthropoda</taxon>
        <taxon>Chelicerata</taxon>
        <taxon>Arachnida</taxon>
        <taxon>Araneae</taxon>
        <taxon>Araneomorphae</taxon>
        <taxon>Entelegynae</taxon>
        <taxon>Araneoidea</taxon>
        <taxon>Araneidae</taxon>
        <taxon>Araneus</taxon>
    </lineage>
</organism>
<keyword evidence="2" id="KW-1185">Reference proteome</keyword>
<name>A0A4Y2IQ26_ARAVE</name>
<evidence type="ECO:0000313" key="1">
    <source>
        <dbReference type="EMBL" id="GBM79971.1"/>
    </source>
</evidence>
<proteinExistence type="predicted"/>
<dbReference type="EMBL" id="BGPR01002852">
    <property type="protein sequence ID" value="GBM79971.1"/>
    <property type="molecule type" value="Genomic_DNA"/>
</dbReference>
<comment type="caution">
    <text evidence="1">The sequence shown here is derived from an EMBL/GenBank/DDBJ whole genome shotgun (WGS) entry which is preliminary data.</text>
</comment>
<gene>
    <name evidence="1" type="ORF">AVEN_122560_1</name>
</gene>
<dbReference type="AlphaFoldDB" id="A0A4Y2IQ26"/>
<dbReference type="Proteomes" id="UP000499080">
    <property type="component" value="Unassembled WGS sequence"/>
</dbReference>
<protein>
    <submittedName>
        <fullName evidence="1">Uncharacterized protein</fullName>
    </submittedName>
</protein>
<reference evidence="1 2" key="1">
    <citation type="journal article" date="2019" name="Sci. Rep.">
        <title>Orb-weaving spider Araneus ventricosus genome elucidates the spidroin gene catalogue.</title>
        <authorList>
            <person name="Kono N."/>
            <person name="Nakamura H."/>
            <person name="Ohtoshi R."/>
            <person name="Moran D.A.P."/>
            <person name="Shinohara A."/>
            <person name="Yoshida Y."/>
            <person name="Fujiwara M."/>
            <person name="Mori M."/>
            <person name="Tomita M."/>
            <person name="Arakawa K."/>
        </authorList>
    </citation>
    <scope>NUCLEOTIDE SEQUENCE [LARGE SCALE GENOMIC DNA]</scope>
</reference>
<evidence type="ECO:0000313" key="2">
    <source>
        <dbReference type="Proteomes" id="UP000499080"/>
    </source>
</evidence>
<accession>A0A4Y2IQ26</accession>